<dbReference type="AlphaFoldDB" id="A0A1G9SAC9"/>
<feature type="transmembrane region" description="Helical" evidence="1">
    <location>
        <begin position="15"/>
        <end position="33"/>
    </location>
</feature>
<feature type="transmembrane region" description="Helical" evidence="1">
    <location>
        <begin position="81"/>
        <end position="114"/>
    </location>
</feature>
<keyword evidence="3" id="KW-1185">Reference proteome</keyword>
<accession>A0A1G9SAC9</accession>
<dbReference type="EMBL" id="LT629701">
    <property type="protein sequence ID" value="SDM32453.1"/>
    <property type="molecule type" value="Genomic_DNA"/>
</dbReference>
<dbReference type="STRING" id="211114.SAMN04489726_1015"/>
<evidence type="ECO:0000256" key="1">
    <source>
        <dbReference type="SAM" id="Phobius"/>
    </source>
</evidence>
<keyword evidence="1" id="KW-1133">Transmembrane helix</keyword>
<sequence>MSDALAPDRQVANRVTWAALAMFLLAFIVLEVINHGGMALVSALLSLIAPDLTMLIGARSAGNGKLSPKAVPYYNVVHRPWIPLAVLVVYSVGGLGDWVPVFTAGLGWLAHVALDRAFGYGLRERDGSRRV</sequence>
<protein>
    <recommendedName>
        <fullName evidence="4">DUF4260 family protein</fullName>
    </recommendedName>
</protein>
<proteinExistence type="predicted"/>
<dbReference type="Proteomes" id="UP000183376">
    <property type="component" value="Chromosome I"/>
</dbReference>
<dbReference type="eggNOG" id="ENOG503327J">
    <property type="taxonomic scope" value="Bacteria"/>
</dbReference>
<dbReference type="InterPro" id="IPR025356">
    <property type="entry name" value="DUF4260"/>
</dbReference>
<dbReference type="RefSeq" id="WP_030432220.1">
    <property type="nucleotide sequence ID" value="NZ_JOEF01000024.1"/>
</dbReference>
<dbReference type="Pfam" id="PF14079">
    <property type="entry name" value="DUF4260"/>
    <property type="match status" value="1"/>
</dbReference>
<reference evidence="2 3" key="1">
    <citation type="submission" date="2016-10" db="EMBL/GenBank/DDBJ databases">
        <authorList>
            <person name="de Groot N.N."/>
        </authorList>
    </citation>
    <scope>NUCLEOTIDE SEQUENCE [LARGE SCALE GENOMIC DNA]</scope>
    <source>
        <strain evidence="2 3">DSM 44149</strain>
    </source>
</reference>
<evidence type="ECO:0008006" key="4">
    <source>
        <dbReference type="Google" id="ProtNLM"/>
    </source>
</evidence>
<gene>
    <name evidence="2" type="ORF">SAMN04489726_1015</name>
</gene>
<keyword evidence="1" id="KW-0812">Transmembrane</keyword>
<evidence type="ECO:0000313" key="3">
    <source>
        <dbReference type="Proteomes" id="UP000183376"/>
    </source>
</evidence>
<name>A0A1G9SAC9_ALLAB</name>
<evidence type="ECO:0000313" key="2">
    <source>
        <dbReference type="EMBL" id="SDM32453.1"/>
    </source>
</evidence>
<organism evidence="2 3">
    <name type="scientific">Allokutzneria albata</name>
    <name type="common">Kibdelosporangium albatum</name>
    <dbReference type="NCBI Taxonomy" id="211114"/>
    <lineage>
        <taxon>Bacteria</taxon>
        <taxon>Bacillati</taxon>
        <taxon>Actinomycetota</taxon>
        <taxon>Actinomycetes</taxon>
        <taxon>Pseudonocardiales</taxon>
        <taxon>Pseudonocardiaceae</taxon>
        <taxon>Allokutzneria</taxon>
    </lineage>
</organism>
<feature type="transmembrane region" description="Helical" evidence="1">
    <location>
        <begin position="40"/>
        <end position="61"/>
    </location>
</feature>
<keyword evidence="1" id="KW-0472">Membrane</keyword>